<accession>A0ABV7B662</accession>
<feature type="transmembrane region" description="Helical" evidence="1">
    <location>
        <begin position="280"/>
        <end position="302"/>
    </location>
</feature>
<feature type="transmembrane region" description="Helical" evidence="1">
    <location>
        <begin position="314"/>
        <end position="338"/>
    </location>
</feature>
<keyword evidence="3" id="KW-0808">Transferase</keyword>
<feature type="transmembrane region" description="Helical" evidence="1">
    <location>
        <begin position="171"/>
        <end position="191"/>
    </location>
</feature>
<evidence type="ECO:0000256" key="1">
    <source>
        <dbReference type="SAM" id="Phobius"/>
    </source>
</evidence>
<protein>
    <submittedName>
        <fullName evidence="3">Acyltransferase family protein</fullName>
    </submittedName>
</protein>
<dbReference type="Pfam" id="PF01757">
    <property type="entry name" value="Acyl_transf_3"/>
    <property type="match status" value="1"/>
</dbReference>
<evidence type="ECO:0000259" key="2">
    <source>
        <dbReference type="Pfam" id="PF01757"/>
    </source>
</evidence>
<comment type="caution">
    <text evidence="3">The sequence shown here is derived from an EMBL/GenBank/DDBJ whole genome shotgun (WGS) entry which is preliminary data.</text>
</comment>
<dbReference type="PANTHER" id="PTHR36927:SF3">
    <property type="entry name" value="GLUCANS BIOSYNTHESIS PROTEIN C"/>
    <property type="match status" value="1"/>
</dbReference>
<dbReference type="EMBL" id="JBHRSQ010000012">
    <property type="protein sequence ID" value="MFC2992401.1"/>
    <property type="molecule type" value="Genomic_DNA"/>
</dbReference>
<feature type="transmembrane region" description="Helical" evidence="1">
    <location>
        <begin position="229"/>
        <end position="249"/>
    </location>
</feature>
<keyword evidence="1" id="KW-1133">Transmembrane helix</keyword>
<dbReference type="InterPro" id="IPR002656">
    <property type="entry name" value="Acyl_transf_3_dom"/>
</dbReference>
<dbReference type="PANTHER" id="PTHR36927">
    <property type="entry name" value="BLR4337 PROTEIN"/>
    <property type="match status" value="1"/>
</dbReference>
<reference evidence="4" key="1">
    <citation type="journal article" date="2019" name="Int. J. Syst. Evol. Microbiol.">
        <title>The Global Catalogue of Microorganisms (GCM) 10K type strain sequencing project: providing services to taxonomists for standard genome sequencing and annotation.</title>
        <authorList>
            <consortium name="The Broad Institute Genomics Platform"/>
            <consortium name="The Broad Institute Genome Sequencing Center for Infectious Disease"/>
            <person name="Wu L."/>
            <person name="Ma J."/>
        </authorList>
    </citation>
    <scope>NUCLEOTIDE SEQUENCE [LARGE SCALE GENOMIC DNA]</scope>
    <source>
        <strain evidence="4">KCTC 52660</strain>
    </source>
</reference>
<organism evidence="3 4">
    <name type="scientific">Halomonas tibetensis</name>
    <dbReference type="NCBI Taxonomy" id="2259590"/>
    <lineage>
        <taxon>Bacteria</taxon>
        <taxon>Pseudomonadati</taxon>
        <taxon>Pseudomonadota</taxon>
        <taxon>Gammaproteobacteria</taxon>
        <taxon>Oceanospirillales</taxon>
        <taxon>Halomonadaceae</taxon>
        <taxon>Halomonas</taxon>
    </lineage>
</organism>
<keyword evidence="4" id="KW-1185">Reference proteome</keyword>
<name>A0ABV7B662_9GAMM</name>
<sequence length="383" mass="42381">MERRVDLDWLRVLLFALLVLHHVAVGFIDIGADIYGVVNNDLGGPLLNLFVYFSQSWRLPLLFLISGIGTWFATRHVVGIRPLAGRVARLMVPALFGTFVLNVTYGYTLASATGDAPGSFLTFWAAWLLDPEPRQVGHLWFLYNLTLYTLILWPFRFLLDRWQPAPSSVPRVLGTMAVGATLITLVLKPYLSAIAGDGYQFAWYLWIFASGYVIGAHHHNILAWLAKRAYWLMAAGVVCFAAEVVMLAMEIDASPAGGLAMAQGGWASDGFAPAFHPGHVLFTAISGINTWLWCLAFLGLAARYLQFDRPALRFLGPAVFPVYVLHFPITLVGLALIAELAWPWPVKFLLLAVSVYGLSIAIYLGVRRMGRVVYLIGGKALRM</sequence>
<dbReference type="RefSeq" id="WP_379758557.1">
    <property type="nucleotide sequence ID" value="NZ_JBHRSQ010000012.1"/>
</dbReference>
<gene>
    <name evidence="3" type="ORF">ACFODV_10200</name>
</gene>
<evidence type="ECO:0000313" key="4">
    <source>
        <dbReference type="Proteomes" id="UP001595386"/>
    </source>
</evidence>
<keyword evidence="1" id="KW-0812">Transmembrane</keyword>
<feature type="transmembrane region" description="Helical" evidence="1">
    <location>
        <begin position="344"/>
        <end position="366"/>
    </location>
</feature>
<dbReference type="GO" id="GO:0016746">
    <property type="term" value="F:acyltransferase activity"/>
    <property type="evidence" value="ECO:0007669"/>
    <property type="project" value="UniProtKB-KW"/>
</dbReference>
<evidence type="ECO:0000313" key="3">
    <source>
        <dbReference type="EMBL" id="MFC2992401.1"/>
    </source>
</evidence>
<dbReference type="Proteomes" id="UP001595386">
    <property type="component" value="Unassembled WGS sequence"/>
</dbReference>
<feature type="transmembrane region" description="Helical" evidence="1">
    <location>
        <begin position="12"/>
        <end position="37"/>
    </location>
</feature>
<proteinExistence type="predicted"/>
<feature type="transmembrane region" description="Helical" evidence="1">
    <location>
        <begin position="140"/>
        <end position="159"/>
    </location>
</feature>
<dbReference type="InterPro" id="IPR050623">
    <property type="entry name" value="Glucan_succinyl_AcylTrfase"/>
</dbReference>
<feature type="transmembrane region" description="Helical" evidence="1">
    <location>
        <begin position="90"/>
        <end position="110"/>
    </location>
</feature>
<feature type="transmembrane region" description="Helical" evidence="1">
    <location>
        <begin position="57"/>
        <end position="78"/>
    </location>
</feature>
<keyword evidence="3" id="KW-0012">Acyltransferase</keyword>
<feature type="domain" description="Acyltransferase 3" evidence="2">
    <location>
        <begin position="6"/>
        <end position="363"/>
    </location>
</feature>
<feature type="transmembrane region" description="Helical" evidence="1">
    <location>
        <begin position="203"/>
        <end position="222"/>
    </location>
</feature>
<keyword evidence="1" id="KW-0472">Membrane</keyword>